<reference evidence="3" key="3">
    <citation type="submission" date="2025-04" db="UniProtKB">
        <authorList>
            <consortium name="RefSeq"/>
        </authorList>
    </citation>
    <scope>IDENTIFICATION</scope>
    <source>
        <strain evidence="3">CBS 304.34</strain>
    </source>
</reference>
<dbReference type="EMBL" id="MU003695">
    <property type="protein sequence ID" value="KAF2814194.1"/>
    <property type="molecule type" value="Genomic_DNA"/>
</dbReference>
<protein>
    <recommendedName>
        <fullName evidence="4">BTB domain-containing protein</fullName>
    </recommendedName>
</protein>
<dbReference type="InterPro" id="IPR011333">
    <property type="entry name" value="SKP1/BTB/POZ_sf"/>
</dbReference>
<evidence type="ECO:0000313" key="3">
    <source>
        <dbReference type="RefSeq" id="XP_033581158.1"/>
    </source>
</evidence>
<accession>A0A6A6Z1N2</accession>
<proteinExistence type="predicted"/>
<keyword evidence="2" id="KW-1185">Reference proteome</keyword>
<sequence>MAISLPRVTKHTSRVINLPHDTLTLCSLHFTFPLHGFLTIVMDPGVESTWIELHRTVITVNVGPDAKPYIIFKELACRYSRYFEAMYDRKDGEAFEETKSGIVNLTDANVRTFEHFFQWLETQSLDHVEDHVDLLNLYILAEYLGALRLLNSLIDELYKRRLAEFNDVDMVRVVNSEDSWTGNAYGHMYSPAKSLEHLRGQVCPDSKILTFFVEMFCFAHLPIIKMGTEEEALEELPGEFLWDVLVHLSEIVRLCLDSPGPTSSLLSLKPKVGSDITASSLAKKALIQMTLIQLSLVKKQSFSKNSAMHKDIERHHLCSYHDHKYDMEKTRCAEGFQQKQAKANNHNIWPDWRRVKKAHDAAIKKEFVRAEI</sequence>
<evidence type="ECO:0008006" key="4">
    <source>
        <dbReference type="Google" id="ProtNLM"/>
    </source>
</evidence>
<dbReference type="Gene3D" id="3.30.710.10">
    <property type="entry name" value="Potassium Channel Kv1.1, Chain A"/>
    <property type="match status" value="1"/>
</dbReference>
<organism evidence="1">
    <name type="scientific">Mytilinidion resinicola</name>
    <dbReference type="NCBI Taxonomy" id="574789"/>
    <lineage>
        <taxon>Eukaryota</taxon>
        <taxon>Fungi</taxon>
        <taxon>Dikarya</taxon>
        <taxon>Ascomycota</taxon>
        <taxon>Pezizomycotina</taxon>
        <taxon>Dothideomycetes</taxon>
        <taxon>Pleosporomycetidae</taxon>
        <taxon>Mytilinidiales</taxon>
        <taxon>Mytilinidiaceae</taxon>
        <taxon>Mytilinidion</taxon>
    </lineage>
</organism>
<reference evidence="1 3" key="1">
    <citation type="journal article" date="2020" name="Stud. Mycol.">
        <title>101 Dothideomycetes genomes: a test case for predicting lifestyles and emergence of pathogens.</title>
        <authorList>
            <person name="Haridas S."/>
            <person name="Albert R."/>
            <person name="Binder M."/>
            <person name="Bloem J."/>
            <person name="Labutti K."/>
            <person name="Salamov A."/>
            <person name="Andreopoulos B."/>
            <person name="Baker S."/>
            <person name="Barry K."/>
            <person name="Bills G."/>
            <person name="Bluhm B."/>
            <person name="Cannon C."/>
            <person name="Castanera R."/>
            <person name="Culley D."/>
            <person name="Daum C."/>
            <person name="Ezra D."/>
            <person name="Gonzalez J."/>
            <person name="Henrissat B."/>
            <person name="Kuo A."/>
            <person name="Liang C."/>
            <person name="Lipzen A."/>
            <person name="Lutzoni F."/>
            <person name="Magnuson J."/>
            <person name="Mondo S."/>
            <person name="Nolan M."/>
            <person name="Ohm R."/>
            <person name="Pangilinan J."/>
            <person name="Park H.-J."/>
            <person name="Ramirez L."/>
            <person name="Alfaro M."/>
            <person name="Sun H."/>
            <person name="Tritt A."/>
            <person name="Yoshinaga Y."/>
            <person name="Zwiers L.-H."/>
            <person name="Turgeon B."/>
            <person name="Goodwin S."/>
            <person name="Spatafora J."/>
            <person name="Crous P."/>
            <person name="Grigoriev I."/>
        </authorList>
    </citation>
    <scope>NUCLEOTIDE SEQUENCE</scope>
    <source>
        <strain evidence="1 3">CBS 304.34</strain>
    </source>
</reference>
<name>A0A6A6Z1N2_9PEZI</name>
<dbReference type="Proteomes" id="UP000504636">
    <property type="component" value="Unplaced"/>
</dbReference>
<dbReference type="OrthoDB" id="1022638at2759"/>
<dbReference type="AlphaFoldDB" id="A0A6A6Z1N2"/>
<reference evidence="3" key="2">
    <citation type="submission" date="2020-04" db="EMBL/GenBank/DDBJ databases">
        <authorList>
            <consortium name="NCBI Genome Project"/>
        </authorList>
    </citation>
    <scope>NUCLEOTIDE SEQUENCE</scope>
    <source>
        <strain evidence="3">CBS 304.34</strain>
    </source>
</reference>
<dbReference type="RefSeq" id="XP_033581158.1">
    <property type="nucleotide sequence ID" value="XM_033723395.1"/>
</dbReference>
<gene>
    <name evidence="1 3" type="ORF">BDZ99DRAFT_495726</name>
</gene>
<evidence type="ECO:0000313" key="1">
    <source>
        <dbReference type="EMBL" id="KAF2814194.1"/>
    </source>
</evidence>
<evidence type="ECO:0000313" key="2">
    <source>
        <dbReference type="Proteomes" id="UP000504636"/>
    </source>
</evidence>
<dbReference type="GeneID" id="54464288"/>